<accession>A0A0E9XAI7</accession>
<name>A0A0E9XAI7_ANGAN</name>
<dbReference type="AlphaFoldDB" id="A0A0E9XAI7"/>
<sequence length="92" mass="10342">MFEYILTLTYFFQELPPTCFPPPLFYFSVKCASVMSSECCMCCLGMVTNAPFCQLEHAQKSLLCVPLGMSAIIIKCITPPPPTRIVVFFLCK</sequence>
<protein>
    <submittedName>
        <fullName evidence="1">Uncharacterized protein</fullName>
    </submittedName>
</protein>
<reference evidence="1" key="2">
    <citation type="journal article" date="2015" name="Fish Shellfish Immunol.">
        <title>Early steps in the European eel (Anguilla anguilla)-Vibrio vulnificus interaction in the gills: Role of the RtxA13 toxin.</title>
        <authorList>
            <person name="Callol A."/>
            <person name="Pajuelo D."/>
            <person name="Ebbesson L."/>
            <person name="Teles M."/>
            <person name="MacKenzie S."/>
            <person name="Amaro C."/>
        </authorList>
    </citation>
    <scope>NUCLEOTIDE SEQUENCE</scope>
</reference>
<reference evidence="1" key="1">
    <citation type="submission" date="2014-11" db="EMBL/GenBank/DDBJ databases">
        <authorList>
            <person name="Amaro Gonzalez C."/>
        </authorList>
    </citation>
    <scope>NUCLEOTIDE SEQUENCE</scope>
</reference>
<dbReference type="EMBL" id="GBXM01009747">
    <property type="protein sequence ID" value="JAH98830.1"/>
    <property type="molecule type" value="Transcribed_RNA"/>
</dbReference>
<proteinExistence type="predicted"/>
<evidence type="ECO:0000313" key="1">
    <source>
        <dbReference type="EMBL" id="JAH98830.1"/>
    </source>
</evidence>
<organism evidence="1">
    <name type="scientific">Anguilla anguilla</name>
    <name type="common">European freshwater eel</name>
    <name type="synonym">Muraena anguilla</name>
    <dbReference type="NCBI Taxonomy" id="7936"/>
    <lineage>
        <taxon>Eukaryota</taxon>
        <taxon>Metazoa</taxon>
        <taxon>Chordata</taxon>
        <taxon>Craniata</taxon>
        <taxon>Vertebrata</taxon>
        <taxon>Euteleostomi</taxon>
        <taxon>Actinopterygii</taxon>
        <taxon>Neopterygii</taxon>
        <taxon>Teleostei</taxon>
        <taxon>Anguilliformes</taxon>
        <taxon>Anguillidae</taxon>
        <taxon>Anguilla</taxon>
    </lineage>
</organism>